<evidence type="ECO:0000313" key="7">
    <source>
        <dbReference type="EMBL" id="MBB3020888.1"/>
    </source>
</evidence>
<keyword evidence="1" id="KW-0001">2Fe-2S</keyword>
<dbReference type="PROSITE" id="PS00197">
    <property type="entry name" value="2FE2S_FER_1"/>
    <property type="match status" value="1"/>
</dbReference>
<evidence type="ECO:0000259" key="6">
    <source>
        <dbReference type="PROSITE" id="PS51085"/>
    </source>
</evidence>
<feature type="domain" description="2Fe-2S ferredoxin-type" evidence="6">
    <location>
        <begin position="29"/>
        <end position="106"/>
    </location>
</feature>
<organism evidence="7 8">
    <name type="scientific">Microvirga lupini</name>
    <dbReference type="NCBI Taxonomy" id="420324"/>
    <lineage>
        <taxon>Bacteria</taxon>
        <taxon>Pseudomonadati</taxon>
        <taxon>Pseudomonadota</taxon>
        <taxon>Alphaproteobacteria</taxon>
        <taxon>Hyphomicrobiales</taxon>
        <taxon>Methylobacteriaceae</taxon>
        <taxon>Microvirga</taxon>
    </lineage>
</organism>
<dbReference type="GO" id="GO:0051537">
    <property type="term" value="F:2 iron, 2 sulfur cluster binding"/>
    <property type="evidence" value="ECO:0007669"/>
    <property type="project" value="UniProtKB-KW"/>
</dbReference>
<dbReference type="InterPro" id="IPR051452">
    <property type="entry name" value="Diverse_Oxidoreductases"/>
</dbReference>
<dbReference type="Gene3D" id="1.10.150.120">
    <property type="entry name" value="[2Fe-2S]-binding domain"/>
    <property type="match status" value="1"/>
</dbReference>
<evidence type="ECO:0000256" key="1">
    <source>
        <dbReference type="ARBA" id="ARBA00022714"/>
    </source>
</evidence>
<dbReference type="Proteomes" id="UP000532010">
    <property type="component" value="Unassembled WGS sequence"/>
</dbReference>
<keyword evidence="8" id="KW-1185">Reference proteome</keyword>
<keyword evidence="5" id="KW-0411">Iron-sulfur</keyword>
<dbReference type="GO" id="GO:0047121">
    <property type="term" value="F:isoquinoline 1-oxidoreductase activity"/>
    <property type="evidence" value="ECO:0007669"/>
    <property type="project" value="UniProtKB-EC"/>
</dbReference>
<gene>
    <name evidence="7" type="ORF">FHR70_003976</name>
</gene>
<reference evidence="7 8" key="1">
    <citation type="submission" date="2020-08" db="EMBL/GenBank/DDBJ databases">
        <title>The Agave Microbiome: Exploring the role of microbial communities in plant adaptations to desert environments.</title>
        <authorList>
            <person name="Partida-Martinez L.P."/>
        </authorList>
    </citation>
    <scope>NUCLEOTIDE SEQUENCE [LARGE SCALE GENOMIC DNA]</scope>
    <source>
        <strain evidence="7 8">AT3.9</strain>
    </source>
</reference>
<dbReference type="CDD" id="cd00207">
    <property type="entry name" value="fer2"/>
    <property type="match status" value="1"/>
</dbReference>
<dbReference type="SUPFAM" id="SSF54292">
    <property type="entry name" value="2Fe-2S ferredoxin-like"/>
    <property type="match status" value="1"/>
</dbReference>
<name>A0A7W4YZC0_9HYPH</name>
<dbReference type="InterPro" id="IPR002888">
    <property type="entry name" value="2Fe-2S-bd"/>
</dbReference>
<evidence type="ECO:0000256" key="5">
    <source>
        <dbReference type="ARBA" id="ARBA00023014"/>
    </source>
</evidence>
<dbReference type="InterPro" id="IPR006058">
    <property type="entry name" value="2Fe2S_fd_BS"/>
</dbReference>
<dbReference type="Pfam" id="PF00111">
    <property type="entry name" value="Fer2"/>
    <property type="match status" value="1"/>
</dbReference>
<dbReference type="EMBL" id="JACHWB010000006">
    <property type="protein sequence ID" value="MBB3020888.1"/>
    <property type="molecule type" value="Genomic_DNA"/>
</dbReference>
<sequence>MIDWKSDRSRIHSLVAREDAPINKIGRNEMVSLTINGTVHQVDAEPDTPLLWVIREQIGLTGTKYGCGVAQCGACTVHVDGVATRSCSLPISAVTSEQKIVTIEGLSPDASHPLQKAWLELDVPQCGYCQTGQIMAAAALLQANPSPSDGDIVAEMTNICRCGTYNRIKAAIKLAASENRG</sequence>
<evidence type="ECO:0000256" key="4">
    <source>
        <dbReference type="ARBA" id="ARBA00023004"/>
    </source>
</evidence>
<comment type="caution">
    <text evidence="7">The sequence shown here is derived from an EMBL/GenBank/DDBJ whole genome shotgun (WGS) entry which is preliminary data.</text>
</comment>
<dbReference type="GO" id="GO:0046872">
    <property type="term" value="F:metal ion binding"/>
    <property type="evidence" value="ECO:0007669"/>
    <property type="project" value="UniProtKB-KW"/>
</dbReference>
<protein>
    <submittedName>
        <fullName evidence="7">Isoquinoline 1-oxidoreductase alpha subunit</fullName>
        <ecNumber evidence="7">1.3.99.16</ecNumber>
    </submittedName>
</protein>
<proteinExistence type="predicted"/>
<dbReference type="AlphaFoldDB" id="A0A7W4YZC0"/>
<accession>A0A7W4YZC0</accession>
<dbReference type="InterPro" id="IPR001041">
    <property type="entry name" value="2Fe-2S_ferredoxin-type"/>
</dbReference>
<evidence type="ECO:0000313" key="8">
    <source>
        <dbReference type="Proteomes" id="UP000532010"/>
    </source>
</evidence>
<keyword evidence="3 7" id="KW-0560">Oxidoreductase</keyword>
<dbReference type="InterPro" id="IPR036884">
    <property type="entry name" value="2Fe-2S-bd_dom_sf"/>
</dbReference>
<dbReference type="Gene3D" id="3.10.20.30">
    <property type="match status" value="1"/>
</dbReference>
<dbReference type="PANTHER" id="PTHR44379:SF2">
    <property type="entry name" value="BLR6218 PROTEIN"/>
    <property type="match status" value="1"/>
</dbReference>
<evidence type="ECO:0000256" key="3">
    <source>
        <dbReference type="ARBA" id="ARBA00023002"/>
    </source>
</evidence>
<dbReference type="SUPFAM" id="SSF47741">
    <property type="entry name" value="CO dehydrogenase ISP C-domain like"/>
    <property type="match status" value="1"/>
</dbReference>
<dbReference type="PANTHER" id="PTHR44379">
    <property type="entry name" value="OXIDOREDUCTASE WITH IRON-SULFUR SUBUNIT"/>
    <property type="match status" value="1"/>
</dbReference>
<keyword evidence="4" id="KW-0408">Iron</keyword>
<dbReference type="Pfam" id="PF01799">
    <property type="entry name" value="Fer2_2"/>
    <property type="match status" value="1"/>
</dbReference>
<evidence type="ECO:0000256" key="2">
    <source>
        <dbReference type="ARBA" id="ARBA00022723"/>
    </source>
</evidence>
<keyword evidence="2" id="KW-0479">Metal-binding</keyword>
<dbReference type="InterPro" id="IPR012675">
    <property type="entry name" value="Beta-grasp_dom_sf"/>
</dbReference>
<dbReference type="PROSITE" id="PS51085">
    <property type="entry name" value="2FE2S_FER_2"/>
    <property type="match status" value="1"/>
</dbReference>
<dbReference type="EC" id="1.3.99.16" evidence="7"/>
<dbReference type="InterPro" id="IPR036010">
    <property type="entry name" value="2Fe-2S_ferredoxin-like_sf"/>
</dbReference>